<protein>
    <submittedName>
        <fullName evidence="2">Uncharacterized protein</fullName>
    </submittedName>
</protein>
<dbReference type="SUPFAM" id="SSF89550">
    <property type="entry name" value="PHP domain-like"/>
    <property type="match status" value="1"/>
</dbReference>
<dbReference type="AlphaFoldDB" id="A0A517VI44"/>
<dbReference type="RefSeq" id="WP_145230536.1">
    <property type="nucleotide sequence ID" value="NZ_CP036343.1"/>
</dbReference>
<dbReference type="Pfam" id="PF12228">
    <property type="entry name" value="DUF3604"/>
    <property type="match status" value="1"/>
</dbReference>
<dbReference type="InterPro" id="IPR022028">
    <property type="entry name" value="DUF3604"/>
</dbReference>
<dbReference type="InterPro" id="IPR016195">
    <property type="entry name" value="Pol/histidinol_Pase-like"/>
</dbReference>
<dbReference type="KEGG" id="gax:Pan161_43450"/>
<reference evidence="2 3" key="1">
    <citation type="submission" date="2019-02" db="EMBL/GenBank/DDBJ databases">
        <title>Deep-cultivation of Planctomycetes and their phenomic and genomic characterization uncovers novel biology.</title>
        <authorList>
            <person name="Wiegand S."/>
            <person name="Jogler M."/>
            <person name="Boedeker C."/>
            <person name="Pinto D."/>
            <person name="Vollmers J."/>
            <person name="Rivas-Marin E."/>
            <person name="Kohn T."/>
            <person name="Peeters S.H."/>
            <person name="Heuer A."/>
            <person name="Rast P."/>
            <person name="Oberbeckmann S."/>
            <person name="Bunk B."/>
            <person name="Jeske O."/>
            <person name="Meyerdierks A."/>
            <person name="Storesund J.E."/>
            <person name="Kallscheuer N."/>
            <person name="Luecker S."/>
            <person name="Lage O.M."/>
            <person name="Pohl T."/>
            <person name="Merkel B.J."/>
            <person name="Hornburger P."/>
            <person name="Mueller R.-W."/>
            <person name="Bruemmer F."/>
            <person name="Labrenz M."/>
            <person name="Spormann A.M."/>
            <person name="Op den Camp H."/>
            <person name="Overmann J."/>
            <person name="Amann R."/>
            <person name="Jetten M.S.M."/>
            <person name="Mascher T."/>
            <person name="Medema M.H."/>
            <person name="Devos D.P."/>
            <person name="Kaster A.-K."/>
            <person name="Ovreas L."/>
            <person name="Rohde M."/>
            <person name="Galperin M.Y."/>
            <person name="Jogler C."/>
        </authorList>
    </citation>
    <scope>NUCLEOTIDE SEQUENCE [LARGE SCALE GENOMIC DNA]</scope>
    <source>
        <strain evidence="2 3">Pan161</strain>
    </source>
</reference>
<accession>A0A517VI44</accession>
<dbReference type="Gene3D" id="3.20.20.140">
    <property type="entry name" value="Metal-dependent hydrolases"/>
    <property type="match status" value="1"/>
</dbReference>
<keyword evidence="3" id="KW-1185">Reference proteome</keyword>
<evidence type="ECO:0000256" key="1">
    <source>
        <dbReference type="SAM" id="SignalP"/>
    </source>
</evidence>
<gene>
    <name evidence="2" type="ORF">Pan161_43450</name>
</gene>
<dbReference type="OrthoDB" id="543560at2"/>
<dbReference type="Proteomes" id="UP000316855">
    <property type="component" value="Chromosome"/>
</dbReference>
<sequence length="815" mass="90681" precursor="true">MNTQSVLSMVVFLSLISTARELSAVEPSSVDLSKLSADAVVNTGSSTYDSHPSAITLSDGTTCVAWTAFKESRDQILLRFIAANGTPGPLQTVSQEGSVHGHPTVVSLNEKDLWVIWSAKRPEGWRILGRLCRSGVWQKTVPISGKQYQAIHPTAIRVSEHVMTVAWSGLQQSRFRIQTRSLQGIRWLPPRTESETEGNAFRPALAFKPDGNFWLVWDQYDQNHYRVVGRNLSAGQSLIEAISPTDMHCLQPTLLYTDQGLYAAWLQKQDVVGGPGVVSQWHTLHVAKRTDDGWRQITDAAGNPVAAELTQGLVAQIEPQPVATSGYLGRRTTSMLLADEKGIWLLWERKSDHRGSTAQPRGDLVGCQILQDQLQPAVVLAQGKVDYHLAHPAQVSGGKFIALASNVYPGGRRLYHRLLCDVNQHTPFQQAEWQGWRPTELPLQQELTERQQIQVGEKTYQLYWADMHCHNNLSSDAEGEPDELNYYARDRGALDVVVFTNNDFYIVPLTQYEYELGNFFANAFTRPKQFLSLPGYEWTSRIPGVKTAQLSDPGNWTHPYKNRSYPNHRSVIYPPAGGPVIRFMEVENDINRLNYEVEKAGGITLTQHPAFKPSGHPVEVGMELTSGWGNYMQQVPQLFHGVLNQGGQLAFVACGDSHRRAPGLSGALTGIYAEELTAESIFAALRKRRCFATNGSRFFVDSRANGTLMGEASTTETGDVELTLQATGTRPIVRAVLIHNGRAIKTFEGKDTKDFKTTHQIENLPPGRHWFYWRIVQDKDAPALPGNLMVAHGHLAWSTPHYVNVVGSKHPSKSD</sequence>
<organism evidence="2 3">
    <name type="scientific">Gimesia algae</name>
    <dbReference type="NCBI Taxonomy" id="2527971"/>
    <lineage>
        <taxon>Bacteria</taxon>
        <taxon>Pseudomonadati</taxon>
        <taxon>Planctomycetota</taxon>
        <taxon>Planctomycetia</taxon>
        <taxon>Planctomycetales</taxon>
        <taxon>Planctomycetaceae</taxon>
        <taxon>Gimesia</taxon>
    </lineage>
</organism>
<proteinExistence type="predicted"/>
<name>A0A517VI44_9PLAN</name>
<keyword evidence="1" id="KW-0732">Signal</keyword>
<evidence type="ECO:0000313" key="2">
    <source>
        <dbReference type="EMBL" id="QDT92676.1"/>
    </source>
</evidence>
<dbReference type="EMBL" id="CP036343">
    <property type="protein sequence ID" value="QDT92676.1"/>
    <property type="molecule type" value="Genomic_DNA"/>
</dbReference>
<evidence type="ECO:0000313" key="3">
    <source>
        <dbReference type="Proteomes" id="UP000316855"/>
    </source>
</evidence>
<feature type="chain" id="PRO_5021832172" evidence="1">
    <location>
        <begin position="20"/>
        <end position="815"/>
    </location>
</feature>
<feature type="signal peptide" evidence="1">
    <location>
        <begin position="1"/>
        <end position="19"/>
    </location>
</feature>